<evidence type="ECO:0000259" key="9">
    <source>
        <dbReference type="PROSITE" id="PS51194"/>
    </source>
</evidence>
<comment type="similarity">
    <text evidence="5">Belongs to the DEAD box helicase family.</text>
</comment>
<evidence type="ECO:0000256" key="6">
    <source>
        <dbReference type="PROSITE-ProRule" id="PRU00552"/>
    </source>
</evidence>
<comment type="caution">
    <text evidence="11">The sequence shown here is derived from an EMBL/GenBank/DDBJ whole genome shotgun (WGS) entry which is preliminary data.</text>
</comment>
<feature type="region of interest" description="Disordered" evidence="7">
    <location>
        <begin position="380"/>
        <end position="492"/>
    </location>
</feature>
<dbReference type="GO" id="GO:0016787">
    <property type="term" value="F:hydrolase activity"/>
    <property type="evidence" value="ECO:0007669"/>
    <property type="project" value="UniProtKB-KW"/>
</dbReference>
<dbReference type="PANTHER" id="PTHR47959">
    <property type="entry name" value="ATP-DEPENDENT RNA HELICASE RHLE-RELATED"/>
    <property type="match status" value="1"/>
</dbReference>
<protein>
    <submittedName>
        <fullName evidence="11">ATP-dependent RNA helicase DeaD</fullName>
        <ecNumber evidence="11">3.6.4.13</ecNumber>
    </submittedName>
</protein>
<dbReference type="CDD" id="cd00268">
    <property type="entry name" value="DEADc"/>
    <property type="match status" value="1"/>
</dbReference>
<dbReference type="PROSITE" id="PS51195">
    <property type="entry name" value="Q_MOTIF"/>
    <property type="match status" value="1"/>
</dbReference>
<dbReference type="InterPro" id="IPR027417">
    <property type="entry name" value="P-loop_NTPase"/>
</dbReference>
<evidence type="ECO:0000256" key="5">
    <source>
        <dbReference type="ARBA" id="ARBA00038437"/>
    </source>
</evidence>
<dbReference type="RefSeq" id="WP_204403823.1">
    <property type="nucleotide sequence ID" value="NZ_JAFBEE010000022.1"/>
</dbReference>
<dbReference type="PANTHER" id="PTHR47959:SF1">
    <property type="entry name" value="ATP-DEPENDENT RNA HELICASE DBPA"/>
    <property type="match status" value="1"/>
</dbReference>
<feature type="compositionally biased region" description="Basic and acidic residues" evidence="7">
    <location>
        <begin position="380"/>
        <end position="453"/>
    </location>
</feature>
<evidence type="ECO:0000256" key="1">
    <source>
        <dbReference type="ARBA" id="ARBA00022741"/>
    </source>
</evidence>
<evidence type="ECO:0000256" key="3">
    <source>
        <dbReference type="ARBA" id="ARBA00022806"/>
    </source>
</evidence>
<proteinExistence type="inferred from homology"/>
<feature type="domain" description="DEAD-box RNA helicase Q" evidence="10">
    <location>
        <begin position="4"/>
        <end position="32"/>
    </location>
</feature>
<keyword evidence="2 11" id="KW-0378">Hydrolase</keyword>
<evidence type="ECO:0000256" key="2">
    <source>
        <dbReference type="ARBA" id="ARBA00022801"/>
    </source>
</evidence>
<keyword evidence="3 11" id="KW-0347">Helicase</keyword>
<dbReference type="SMART" id="SM00487">
    <property type="entry name" value="DEXDc"/>
    <property type="match status" value="1"/>
</dbReference>
<evidence type="ECO:0000259" key="10">
    <source>
        <dbReference type="PROSITE" id="PS51195"/>
    </source>
</evidence>
<dbReference type="InterPro" id="IPR001650">
    <property type="entry name" value="Helicase_C-like"/>
</dbReference>
<dbReference type="PROSITE" id="PS51192">
    <property type="entry name" value="HELICASE_ATP_BIND_1"/>
    <property type="match status" value="1"/>
</dbReference>
<dbReference type="EMBL" id="JAFBEE010000022">
    <property type="protein sequence ID" value="MBM7616009.1"/>
    <property type="molecule type" value="Genomic_DNA"/>
</dbReference>
<name>A0ABS2NSR1_9FIRM</name>
<dbReference type="EC" id="3.6.4.13" evidence="11"/>
<dbReference type="InterPro" id="IPR011545">
    <property type="entry name" value="DEAD/DEAH_box_helicase_dom"/>
</dbReference>
<dbReference type="Pfam" id="PF00270">
    <property type="entry name" value="DEAD"/>
    <property type="match status" value="1"/>
</dbReference>
<reference evidence="11 12" key="1">
    <citation type="submission" date="2021-01" db="EMBL/GenBank/DDBJ databases">
        <title>Genomic Encyclopedia of Type Strains, Phase IV (KMG-IV): sequencing the most valuable type-strain genomes for metagenomic binning, comparative biology and taxonomic classification.</title>
        <authorList>
            <person name="Goeker M."/>
        </authorList>
    </citation>
    <scope>NUCLEOTIDE SEQUENCE [LARGE SCALE GENOMIC DNA]</scope>
    <source>
        <strain evidence="11 12">DSM 25890</strain>
    </source>
</reference>
<feature type="short sequence motif" description="Q motif" evidence="6">
    <location>
        <begin position="4"/>
        <end position="32"/>
    </location>
</feature>
<accession>A0ABS2NSR1</accession>
<evidence type="ECO:0000313" key="12">
    <source>
        <dbReference type="Proteomes" id="UP001314796"/>
    </source>
</evidence>
<sequence length="492" mass="55198">MDINAFKALGISETFVKSLMKQGIKEPTPIQEKAIPLLLEGKDVIAQAQTGTGKTFAFMLPMMEKINPEFPFVQGLVITPTRELALQIKNEADKLARGRGISVLAVYGGQDVEAQIRKLKKKAHIVVGTPGRLIDHIRRGTLNFCRLNTLVLDEADQMLDMGFLPDVEVIISNITSPSRQTLLFSATIPKAVSALAKKLMVDPVTVHARGRAITLDEIRQMVVETTDRQKQASLFKVLDETQPFLAIAFCRTKRRASTLTAALINNGYNADELHGDLSQAKRERVMDKFRKAKIQILVATDVAARGLDVEGVTHIFNYDIPQDLEGYIHRIGRTGRAGEKGVAITFAALKDKDALRKIEEGINHQLERYPLMLELDIEKSHEDRKTSSKDHGKSNYKGKKDFGGDNRGRGKDRGKGKGRGKDHYQDKDKGKFKDKGKDKWSDKDKGQGMDHNNKNKSKSFGGNKFNDKNKNNKNDNRNDNKNNRNDNRKNRR</sequence>
<keyword evidence="1" id="KW-0547">Nucleotide-binding</keyword>
<dbReference type="Gene3D" id="3.40.50.300">
    <property type="entry name" value="P-loop containing nucleotide triphosphate hydrolases"/>
    <property type="match status" value="2"/>
</dbReference>
<keyword evidence="4" id="KW-0067">ATP-binding</keyword>
<dbReference type="InterPro" id="IPR014001">
    <property type="entry name" value="Helicase_ATP-bd"/>
</dbReference>
<dbReference type="PROSITE" id="PS51194">
    <property type="entry name" value="HELICASE_CTER"/>
    <property type="match status" value="1"/>
</dbReference>
<dbReference type="Proteomes" id="UP001314796">
    <property type="component" value="Unassembled WGS sequence"/>
</dbReference>
<dbReference type="CDD" id="cd18787">
    <property type="entry name" value="SF2_C_DEAD"/>
    <property type="match status" value="1"/>
</dbReference>
<dbReference type="SUPFAM" id="SSF52540">
    <property type="entry name" value="P-loop containing nucleoside triphosphate hydrolases"/>
    <property type="match status" value="1"/>
</dbReference>
<organism evidence="11 12">
    <name type="scientific">Alkaliphilus hydrothermalis</name>
    <dbReference type="NCBI Taxonomy" id="1482730"/>
    <lineage>
        <taxon>Bacteria</taxon>
        <taxon>Bacillati</taxon>
        <taxon>Bacillota</taxon>
        <taxon>Clostridia</taxon>
        <taxon>Peptostreptococcales</taxon>
        <taxon>Natronincolaceae</taxon>
        <taxon>Alkaliphilus</taxon>
    </lineage>
</organism>
<evidence type="ECO:0000313" key="11">
    <source>
        <dbReference type="EMBL" id="MBM7616009.1"/>
    </source>
</evidence>
<evidence type="ECO:0000256" key="7">
    <source>
        <dbReference type="SAM" id="MobiDB-lite"/>
    </source>
</evidence>
<dbReference type="InterPro" id="IPR014014">
    <property type="entry name" value="RNA_helicase_DEAD_Q_motif"/>
</dbReference>
<feature type="domain" description="Helicase ATP-binding" evidence="8">
    <location>
        <begin position="35"/>
        <end position="206"/>
    </location>
</feature>
<dbReference type="InterPro" id="IPR050079">
    <property type="entry name" value="DEAD_box_RNA_helicase"/>
</dbReference>
<keyword evidence="12" id="KW-1185">Reference proteome</keyword>
<gene>
    <name evidence="11" type="ORF">JOC73_002585</name>
</gene>
<dbReference type="Pfam" id="PF00271">
    <property type="entry name" value="Helicase_C"/>
    <property type="match status" value="1"/>
</dbReference>
<feature type="domain" description="Helicase C-terminal" evidence="9">
    <location>
        <begin position="217"/>
        <end position="377"/>
    </location>
</feature>
<evidence type="ECO:0000256" key="4">
    <source>
        <dbReference type="ARBA" id="ARBA00022840"/>
    </source>
</evidence>
<feature type="compositionally biased region" description="Basic and acidic residues" evidence="7">
    <location>
        <begin position="465"/>
        <end position="492"/>
    </location>
</feature>
<dbReference type="GO" id="GO:0003724">
    <property type="term" value="F:RNA helicase activity"/>
    <property type="evidence" value="ECO:0007669"/>
    <property type="project" value="UniProtKB-EC"/>
</dbReference>
<dbReference type="SMART" id="SM00490">
    <property type="entry name" value="HELICc"/>
    <property type="match status" value="1"/>
</dbReference>
<dbReference type="InterPro" id="IPR044742">
    <property type="entry name" value="DEAD/DEAH_RhlB"/>
</dbReference>
<evidence type="ECO:0000259" key="8">
    <source>
        <dbReference type="PROSITE" id="PS51192"/>
    </source>
</evidence>